<evidence type="ECO:0000313" key="10">
    <source>
        <dbReference type="Proteomes" id="UP000004310"/>
    </source>
</evidence>
<comment type="caution">
    <text evidence="9">The sequence shown here is derived from an EMBL/GenBank/DDBJ whole genome shotgun (WGS) entry which is preliminary data.</text>
</comment>
<protein>
    <recommendedName>
        <fullName evidence="7">Quaternary amine transport ATP-binding protein</fullName>
        <ecNumber evidence="7">7.6.2.9</ecNumber>
    </recommendedName>
</protein>
<comment type="catalytic activity">
    <reaction evidence="5">
        <text>a quaternary ammonium(out) + ATP + H2O = a quaternary ammonium(in) + ADP + phosphate + H(+)</text>
        <dbReference type="Rhea" id="RHEA:11036"/>
        <dbReference type="ChEBI" id="CHEBI:15377"/>
        <dbReference type="ChEBI" id="CHEBI:15378"/>
        <dbReference type="ChEBI" id="CHEBI:30616"/>
        <dbReference type="ChEBI" id="CHEBI:35267"/>
        <dbReference type="ChEBI" id="CHEBI:43474"/>
        <dbReference type="ChEBI" id="CHEBI:456216"/>
        <dbReference type="EC" id="7.6.2.9"/>
    </reaction>
    <physiologicalReaction direction="left-to-right" evidence="5">
        <dbReference type="Rhea" id="RHEA:11037"/>
    </physiologicalReaction>
</comment>
<dbReference type="GO" id="GO:0006970">
    <property type="term" value="P:response to osmotic stress"/>
    <property type="evidence" value="ECO:0007669"/>
    <property type="project" value="UniProtKB-ARBA"/>
</dbReference>
<dbReference type="GO" id="GO:0006865">
    <property type="term" value="P:amino acid transport"/>
    <property type="evidence" value="ECO:0007669"/>
    <property type="project" value="UniProtKB-UniRule"/>
</dbReference>
<dbReference type="GO" id="GO:0016887">
    <property type="term" value="F:ATP hydrolysis activity"/>
    <property type="evidence" value="ECO:0007669"/>
    <property type="project" value="UniProtKB-UniRule"/>
</dbReference>
<dbReference type="Proteomes" id="UP000004310">
    <property type="component" value="Unassembled WGS sequence"/>
</dbReference>
<dbReference type="eggNOG" id="COG4175">
    <property type="taxonomic scope" value="Bacteria"/>
</dbReference>
<keyword evidence="3 7" id="KW-0547">Nucleotide-binding</keyword>
<dbReference type="InterPro" id="IPR051921">
    <property type="entry name" value="ABC_osmolyte_uptake_ATP-bind"/>
</dbReference>
<keyword evidence="7" id="KW-0472">Membrane</keyword>
<keyword evidence="7" id="KW-1003">Cell membrane</keyword>
<evidence type="ECO:0000256" key="5">
    <source>
        <dbReference type="ARBA" id="ARBA00051811"/>
    </source>
</evidence>
<dbReference type="InterPro" id="IPR003593">
    <property type="entry name" value="AAA+_ATPase"/>
</dbReference>
<evidence type="ECO:0000256" key="2">
    <source>
        <dbReference type="ARBA" id="ARBA00022448"/>
    </source>
</evidence>
<dbReference type="CDD" id="cd03294">
    <property type="entry name" value="ABC_Pro_Gly_Betaine"/>
    <property type="match status" value="1"/>
</dbReference>
<comment type="subunit">
    <text evidence="6">The complex is probably composed of two ATP-binding proteins (TmoW), two transmembrane proteins (TmoV) and a solute-binding protein (TmoX).</text>
</comment>
<dbReference type="SMART" id="SM00382">
    <property type="entry name" value="AAA"/>
    <property type="match status" value="1"/>
</dbReference>
<dbReference type="EMBL" id="AATP01000001">
    <property type="protein sequence ID" value="EAU43249.1"/>
    <property type="molecule type" value="Genomic_DNA"/>
</dbReference>
<comment type="similarity">
    <text evidence="1 7">Belongs to the ABC transporter superfamily.</text>
</comment>
<name>Q0G515_9HYPH</name>
<evidence type="ECO:0000256" key="3">
    <source>
        <dbReference type="ARBA" id="ARBA00022741"/>
    </source>
</evidence>
<dbReference type="PANTHER" id="PTHR43869">
    <property type="entry name" value="GLYCINE BETAINE/PROLINE BETAINE TRANSPORT SYSTEM ATP-BINDING PROTEIN PROV"/>
    <property type="match status" value="1"/>
</dbReference>
<dbReference type="Pfam" id="PF00005">
    <property type="entry name" value="ABC_tran"/>
    <property type="match status" value="1"/>
</dbReference>
<evidence type="ECO:0000256" key="1">
    <source>
        <dbReference type="ARBA" id="ARBA00005417"/>
    </source>
</evidence>
<evidence type="ECO:0000259" key="8">
    <source>
        <dbReference type="PROSITE" id="PS50893"/>
    </source>
</evidence>
<dbReference type="InterPro" id="IPR027417">
    <property type="entry name" value="P-loop_NTPase"/>
</dbReference>
<comment type="subcellular location">
    <subcellularLocation>
        <location evidence="7">Cell inner membrane</location>
        <topology evidence="7">Peripheral membrane protein</topology>
    </subcellularLocation>
</comment>
<dbReference type="InterPro" id="IPR005892">
    <property type="entry name" value="Gly-betaine_transp_ATP-bd"/>
</dbReference>
<dbReference type="InterPro" id="IPR017871">
    <property type="entry name" value="ABC_transporter-like_CS"/>
</dbReference>
<keyword evidence="4 7" id="KW-0067">ATP-binding</keyword>
<evidence type="ECO:0000256" key="6">
    <source>
        <dbReference type="ARBA" id="ARBA00061968"/>
    </source>
</evidence>
<evidence type="ECO:0000256" key="7">
    <source>
        <dbReference type="RuleBase" id="RU369116"/>
    </source>
</evidence>
<accession>Q0G515</accession>
<dbReference type="HOGENOM" id="CLU_000604_2_2_5"/>
<organism evidence="9 10">
    <name type="scientific">Fulvimarina pelagi HTCC2506</name>
    <dbReference type="NCBI Taxonomy" id="314231"/>
    <lineage>
        <taxon>Bacteria</taxon>
        <taxon>Pseudomonadati</taxon>
        <taxon>Pseudomonadota</taxon>
        <taxon>Alphaproteobacteria</taxon>
        <taxon>Hyphomicrobiales</taxon>
        <taxon>Aurantimonadaceae</taxon>
        <taxon>Fulvimarina</taxon>
    </lineage>
</organism>
<dbReference type="STRING" id="217511.GCA_001463845_00835"/>
<dbReference type="FunFam" id="3.40.50.300:FF:000201">
    <property type="entry name" value="Glycine betaine/L-proline ABC transporter ATP-binding protein"/>
    <property type="match status" value="1"/>
</dbReference>
<dbReference type="GO" id="GO:0031460">
    <property type="term" value="P:glycine betaine transport"/>
    <property type="evidence" value="ECO:0007669"/>
    <property type="project" value="InterPro"/>
</dbReference>
<sequence length="408" mass="44150">MAMATKLSIKALYKIFGERGDEAMRLIESGKTKDEILAETGATVGVNDVSVDIEEGEIFVVMGLSGSGKSTLIRMLNGLIAPTSGTITIDGDDIAHCSDEKIREIRRQKISMVFQHFALFPHKTILENAAFGLKIKGVGVAERNERARKSLAQVGLEQYADSYPEQLSGGMQQRVGLARGLAAEPQVLLMDEPFGALDPLIRRDMQEELLELQRSLGKTIVFITHDLNEALILGDKIAIMKGGRFVQVGTAEEIVGSPADAYVEAFTKDIDRSRVFPAQRVAKPAEALQKADLVAPSALSAMERLGRDAIYVVENGKPVGVLRYRDAQGALQNAGGDCLSALVTSFPKADRKKPIFELYPLARKGLPIAIVDDADQLIGVVEPETIFAELAGDDETVEEEAALKTAAE</sequence>
<evidence type="ECO:0000313" key="9">
    <source>
        <dbReference type="EMBL" id="EAU43249.1"/>
    </source>
</evidence>
<reference evidence="9 10" key="1">
    <citation type="journal article" date="2010" name="J. Bacteriol.">
        <title>Genome sequence of Fulvimarina pelagi HTCC2506T, a Mn(II)-oxidizing alphaproteobacterium possessing an aerobic anoxygenic photosynthetic gene cluster and Xanthorhodopsin.</title>
        <authorList>
            <person name="Kang I."/>
            <person name="Oh H.M."/>
            <person name="Lim S.I."/>
            <person name="Ferriera S."/>
            <person name="Giovannoni S.J."/>
            <person name="Cho J.C."/>
        </authorList>
    </citation>
    <scope>NUCLEOTIDE SEQUENCE [LARGE SCALE GENOMIC DNA]</scope>
    <source>
        <strain evidence="9 10">HTCC2506</strain>
    </source>
</reference>
<feature type="domain" description="ABC transporter" evidence="8">
    <location>
        <begin position="24"/>
        <end position="267"/>
    </location>
</feature>
<dbReference type="GO" id="GO:0015418">
    <property type="term" value="F:ABC-type quaternary ammonium compound transporting activity"/>
    <property type="evidence" value="ECO:0007669"/>
    <property type="project" value="UniProtKB-EC"/>
</dbReference>
<dbReference type="InterPro" id="IPR003439">
    <property type="entry name" value="ABC_transporter-like_ATP-bd"/>
</dbReference>
<dbReference type="SUPFAM" id="SSF54631">
    <property type="entry name" value="CBS-domain pair"/>
    <property type="match status" value="1"/>
</dbReference>
<dbReference type="SUPFAM" id="SSF52540">
    <property type="entry name" value="P-loop containing nucleoside triphosphate hydrolases"/>
    <property type="match status" value="1"/>
</dbReference>
<dbReference type="Gene3D" id="3.40.50.300">
    <property type="entry name" value="P-loop containing nucleotide triphosphate hydrolases"/>
    <property type="match status" value="1"/>
</dbReference>
<dbReference type="AlphaFoldDB" id="Q0G515"/>
<evidence type="ECO:0000256" key="4">
    <source>
        <dbReference type="ARBA" id="ARBA00022840"/>
    </source>
</evidence>
<comment type="subunit">
    <text evidence="7">The complex is probably composed of two ATP-binding proteins, two transmembrane proteins and a solute-binding protein.</text>
</comment>
<gene>
    <name evidence="9" type="ORF">FP2506_10406</name>
</gene>
<dbReference type="PROSITE" id="PS50893">
    <property type="entry name" value="ABC_TRANSPORTER_2"/>
    <property type="match status" value="1"/>
</dbReference>
<keyword evidence="2 7" id="KW-0813">Transport</keyword>
<proteinExistence type="inferred from homology"/>
<keyword evidence="7" id="KW-0997">Cell inner membrane</keyword>
<keyword evidence="10" id="KW-1185">Reference proteome</keyword>
<dbReference type="GO" id="GO:0005524">
    <property type="term" value="F:ATP binding"/>
    <property type="evidence" value="ECO:0007669"/>
    <property type="project" value="UniProtKB-UniRule"/>
</dbReference>
<dbReference type="NCBIfam" id="TIGR01186">
    <property type="entry name" value="proV"/>
    <property type="match status" value="1"/>
</dbReference>
<dbReference type="EC" id="7.6.2.9" evidence="7"/>
<dbReference type="InterPro" id="IPR046342">
    <property type="entry name" value="CBS_dom_sf"/>
</dbReference>
<dbReference type="GO" id="GO:0005886">
    <property type="term" value="C:plasma membrane"/>
    <property type="evidence" value="ECO:0007669"/>
    <property type="project" value="UniProtKB-SubCell"/>
</dbReference>
<dbReference type="PROSITE" id="PS00211">
    <property type="entry name" value="ABC_TRANSPORTER_1"/>
    <property type="match status" value="1"/>
</dbReference>
<dbReference type="PANTHER" id="PTHR43869:SF1">
    <property type="entry name" value="GLYCINE BETAINE_PROLINE BETAINE TRANSPORT SYSTEM ATP-BINDING PROTEIN PROV"/>
    <property type="match status" value="1"/>
</dbReference>